<name>A0A837HQ66_9BACT</name>
<sequence>MLREKQQELIKKLRKAKTPAEEDKIKKEIDLLEEEIFRINY</sequence>
<gene>
    <name evidence="1" type="ORF">UT35_C0002G0013</name>
</gene>
<organism evidence="1 2">
    <name type="scientific">Candidatus Yanofskybacteria bacterium GW2011_GWD1_39_16</name>
    <dbReference type="NCBI Taxonomy" id="1619030"/>
    <lineage>
        <taxon>Bacteria</taxon>
        <taxon>Candidatus Yanofskyibacteriota</taxon>
    </lineage>
</organism>
<evidence type="ECO:0000313" key="1">
    <source>
        <dbReference type="EMBL" id="KKR09563.1"/>
    </source>
</evidence>
<dbReference type="AlphaFoldDB" id="A0A837HQ66"/>
<dbReference type="Proteomes" id="UP000033996">
    <property type="component" value="Unassembled WGS sequence"/>
</dbReference>
<evidence type="ECO:0000313" key="2">
    <source>
        <dbReference type="Proteomes" id="UP000033996"/>
    </source>
</evidence>
<comment type="caution">
    <text evidence="1">The sequence shown here is derived from an EMBL/GenBank/DDBJ whole genome shotgun (WGS) entry which is preliminary data.</text>
</comment>
<proteinExistence type="predicted"/>
<accession>A0A837HQ66</accession>
<protein>
    <submittedName>
        <fullName evidence="1">Uncharacterized protein</fullName>
    </submittedName>
</protein>
<reference evidence="1 2" key="1">
    <citation type="journal article" date="2015" name="Nature">
        <title>rRNA introns, odd ribosomes, and small enigmatic genomes across a large radiation of phyla.</title>
        <authorList>
            <person name="Brown C.T."/>
            <person name="Hug L.A."/>
            <person name="Thomas B.C."/>
            <person name="Sharon I."/>
            <person name="Castelle C.J."/>
            <person name="Singh A."/>
            <person name="Wilkins M.J."/>
            <person name="Williams K.H."/>
            <person name="Banfield J.F."/>
        </authorList>
    </citation>
    <scope>NUCLEOTIDE SEQUENCE [LARGE SCALE GENOMIC DNA]</scope>
</reference>
<dbReference type="EMBL" id="LBWL01000002">
    <property type="protein sequence ID" value="KKR09563.1"/>
    <property type="molecule type" value="Genomic_DNA"/>
</dbReference>